<dbReference type="InterPro" id="IPR000182">
    <property type="entry name" value="GNAT_dom"/>
</dbReference>
<evidence type="ECO:0000313" key="2">
    <source>
        <dbReference type="EMBL" id="NNJ29922.1"/>
    </source>
</evidence>
<dbReference type="PROSITE" id="PS51186">
    <property type="entry name" value="GNAT"/>
    <property type="match status" value="1"/>
</dbReference>
<dbReference type="SUPFAM" id="SSF55729">
    <property type="entry name" value="Acyl-CoA N-acyltransferases (Nat)"/>
    <property type="match status" value="1"/>
</dbReference>
<reference evidence="2 3" key="1">
    <citation type="submission" date="2020-03" db="EMBL/GenBank/DDBJ databases">
        <title>Genome Sequence of industrial isolate, B5A.</title>
        <authorList>
            <person name="Sharma S."/>
            <person name="Patil P.B."/>
            <person name="Korpole S."/>
        </authorList>
    </citation>
    <scope>NUCLEOTIDE SEQUENCE [LARGE SCALE GENOMIC DNA]</scope>
    <source>
        <strain evidence="2 3">PI-S10-B5A</strain>
    </source>
</reference>
<proteinExistence type="predicted"/>
<dbReference type="Gene3D" id="3.40.630.30">
    <property type="match status" value="1"/>
</dbReference>
<dbReference type="Pfam" id="PF13302">
    <property type="entry name" value="Acetyltransf_3"/>
    <property type="match status" value="1"/>
</dbReference>
<evidence type="ECO:0000313" key="3">
    <source>
        <dbReference type="Proteomes" id="UP000539052"/>
    </source>
</evidence>
<dbReference type="RefSeq" id="WP_170821139.1">
    <property type="nucleotide sequence ID" value="NZ_JAAOXG010000018.1"/>
</dbReference>
<evidence type="ECO:0000259" key="1">
    <source>
        <dbReference type="PROSITE" id="PS51186"/>
    </source>
</evidence>
<dbReference type="EMBL" id="JAAOXG010000018">
    <property type="protein sequence ID" value="NNJ29922.1"/>
    <property type="molecule type" value="Genomic_DNA"/>
</dbReference>
<organism evidence="2 3">
    <name type="scientific">Lacrimispora defluvii</name>
    <dbReference type="NCBI Taxonomy" id="2719233"/>
    <lineage>
        <taxon>Bacteria</taxon>
        <taxon>Bacillati</taxon>
        <taxon>Bacillota</taxon>
        <taxon>Clostridia</taxon>
        <taxon>Lachnospirales</taxon>
        <taxon>Lachnospiraceae</taxon>
        <taxon>Lacrimispora</taxon>
    </lineage>
</organism>
<feature type="domain" description="N-acetyltransferase" evidence="1">
    <location>
        <begin position="11"/>
        <end position="172"/>
    </location>
</feature>
<sequence length="187" mass="22191">MTEYIIETDQIALRELTMADFDAWHQILSDKETMQYYPREFDEDQTRKWINWNLDNYSKYGYGLWAVILKKTNEFIGDCGITMQNIYRDGNLFPEIGYHINKNFWNKGYASQASKACLGYVFKNTDFNEVFSYQKSTNIPSRKVAEKMGMSLRQEYPDQFNIKTSVYSITRTEFYTGEPRILKVMEV</sequence>
<comment type="caution">
    <text evidence="2">The sequence shown here is derived from an EMBL/GenBank/DDBJ whole genome shotgun (WGS) entry which is preliminary data.</text>
</comment>
<name>A0ABX1VNC4_9FIRM</name>
<protein>
    <submittedName>
        <fullName evidence="2">GNAT family N-acetyltransferase</fullName>
    </submittedName>
</protein>
<accession>A0ABX1VNC4</accession>
<dbReference type="PANTHER" id="PTHR43792">
    <property type="entry name" value="GNAT FAMILY, PUTATIVE (AFU_ORTHOLOGUE AFUA_3G00765)-RELATED-RELATED"/>
    <property type="match status" value="1"/>
</dbReference>
<dbReference type="InterPro" id="IPR051531">
    <property type="entry name" value="N-acetyltransferase"/>
</dbReference>
<gene>
    <name evidence="2" type="ORF">G9470_08980</name>
</gene>
<dbReference type="InterPro" id="IPR016181">
    <property type="entry name" value="Acyl_CoA_acyltransferase"/>
</dbReference>
<dbReference type="Proteomes" id="UP000539052">
    <property type="component" value="Unassembled WGS sequence"/>
</dbReference>
<keyword evidence="3" id="KW-1185">Reference proteome</keyword>
<dbReference type="PANTHER" id="PTHR43792:SF1">
    <property type="entry name" value="N-ACETYLTRANSFERASE DOMAIN-CONTAINING PROTEIN"/>
    <property type="match status" value="1"/>
</dbReference>